<evidence type="ECO:0000313" key="6">
    <source>
        <dbReference type="Proteomes" id="UP000016361"/>
    </source>
</evidence>
<dbReference type="PANTHER" id="PTHR43490:SF99">
    <property type="entry name" value="SHORT-CHAIN DEHYDROGENASE_REDUCTASE"/>
    <property type="match status" value="1"/>
</dbReference>
<dbReference type="InterPro" id="IPR002347">
    <property type="entry name" value="SDR_fam"/>
</dbReference>
<keyword evidence="2" id="KW-0521">NADP</keyword>
<dbReference type="PRINTS" id="PR00081">
    <property type="entry name" value="GDHRDH"/>
</dbReference>
<dbReference type="GO" id="GO:0016616">
    <property type="term" value="F:oxidoreductase activity, acting on the CH-OH group of donors, NAD or NADP as acceptor"/>
    <property type="evidence" value="ECO:0007669"/>
    <property type="project" value="InterPro"/>
</dbReference>
<evidence type="ECO:0000256" key="4">
    <source>
        <dbReference type="RuleBase" id="RU000363"/>
    </source>
</evidence>
<dbReference type="Gene3D" id="3.40.50.720">
    <property type="entry name" value="NAD(P)-binding Rossmann-like Domain"/>
    <property type="match status" value="1"/>
</dbReference>
<dbReference type="SUPFAM" id="SSF51735">
    <property type="entry name" value="NAD(P)-binding Rossmann-fold domains"/>
    <property type="match status" value="1"/>
</dbReference>
<evidence type="ECO:0000256" key="1">
    <source>
        <dbReference type="ARBA" id="ARBA00006484"/>
    </source>
</evidence>
<dbReference type="PATRIC" id="fig|1423780.4.peg.2003"/>
<comment type="caution">
    <text evidence="5">The sequence shown here is derived from an EMBL/GenBank/DDBJ whole genome shotgun (WGS) entry which is preliminary data.</text>
</comment>
<keyword evidence="3" id="KW-0560">Oxidoreductase</keyword>
<dbReference type="OrthoDB" id="5786478at2"/>
<dbReference type="AlphaFoldDB" id="S4NT98"/>
<organism evidence="5 6">
    <name type="scientific">Lentilactobacillus otakiensis DSM 19908 = JCM 15040</name>
    <dbReference type="NCBI Taxonomy" id="1423780"/>
    <lineage>
        <taxon>Bacteria</taxon>
        <taxon>Bacillati</taxon>
        <taxon>Bacillota</taxon>
        <taxon>Bacilli</taxon>
        <taxon>Lactobacillales</taxon>
        <taxon>Lactobacillaceae</taxon>
        <taxon>Lentilactobacillus</taxon>
    </lineage>
</organism>
<comment type="similarity">
    <text evidence="1 4">Belongs to the short-chain dehydrogenases/reductases (SDR) family.</text>
</comment>
<dbReference type="CDD" id="cd05324">
    <property type="entry name" value="carb_red_PTCR-like_SDR_c"/>
    <property type="match status" value="1"/>
</dbReference>
<dbReference type="EMBL" id="BASH01000005">
    <property type="protein sequence ID" value="GAD17183.1"/>
    <property type="molecule type" value="Genomic_DNA"/>
</dbReference>
<dbReference type="InterPro" id="IPR036291">
    <property type="entry name" value="NAD(P)-bd_dom_sf"/>
</dbReference>
<evidence type="ECO:0000313" key="5">
    <source>
        <dbReference type="EMBL" id="GAD17183.1"/>
    </source>
</evidence>
<dbReference type="Pfam" id="PF00106">
    <property type="entry name" value="adh_short"/>
    <property type="match status" value="1"/>
</dbReference>
<name>S4NT98_9LACO</name>
<dbReference type="Proteomes" id="UP000016361">
    <property type="component" value="Unassembled WGS sequence"/>
</dbReference>
<dbReference type="PRINTS" id="PR00080">
    <property type="entry name" value="SDRFAMILY"/>
</dbReference>
<reference evidence="6" key="1">
    <citation type="journal article" date="2013" name="Genome Announc.">
        <title>Draft Genome Sequence of D-Branched-Chain Amino Acid Producer Lactobacillus otakiensis JCM 15040T, Isolated from a Traditional Japanese Pickle.</title>
        <authorList>
            <person name="Doi K."/>
            <person name="Mori K."/>
            <person name="Mutaguchi Y."/>
            <person name="Tashiro K."/>
            <person name="Fujino Y."/>
            <person name="Ohmori T."/>
            <person name="Kuhara S."/>
            <person name="Ohshima T."/>
        </authorList>
    </citation>
    <scope>NUCLEOTIDE SEQUENCE [LARGE SCALE GENOMIC DNA]</scope>
    <source>
        <strain evidence="6">JCM 15040</strain>
    </source>
</reference>
<protein>
    <submittedName>
        <fullName evidence="5">Short chain dehydrogenase</fullName>
    </submittedName>
</protein>
<dbReference type="RefSeq" id="WP_020281623.1">
    <property type="nucleotide sequence ID" value="NZ_AZED01000003.1"/>
</dbReference>
<proteinExistence type="inferred from homology"/>
<gene>
    <name evidence="5" type="ORF">LOT_1721</name>
</gene>
<dbReference type="eggNOG" id="COG1028">
    <property type="taxonomic scope" value="Bacteria"/>
</dbReference>
<dbReference type="PANTHER" id="PTHR43490">
    <property type="entry name" value="(+)-NEOMENTHOL DEHYDROGENASE"/>
    <property type="match status" value="1"/>
</dbReference>
<dbReference type="InterPro" id="IPR045313">
    <property type="entry name" value="CBR1-like"/>
</dbReference>
<dbReference type="STRING" id="1423780.FD05_GL001973"/>
<evidence type="ECO:0000256" key="2">
    <source>
        <dbReference type="ARBA" id="ARBA00022857"/>
    </source>
</evidence>
<evidence type="ECO:0000256" key="3">
    <source>
        <dbReference type="ARBA" id="ARBA00023002"/>
    </source>
</evidence>
<accession>S4NT98</accession>
<dbReference type="GeneID" id="301047004"/>
<keyword evidence="6" id="KW-1185">Reference proteome</keyword>
<sequence>MSDTKKTLTLITGADRGIGFETAMALAKLGQHILLGSRDRDRGIEAVNKIKDAGYDAELIVLDVTSQDDISRAQATVNKKYGHLDILINNAGIALDNHKDAAILSVDVIRKEFDVNFFGTVSMIQAFIPLLKKSPSAKIINVSSNMGSLGLASDPNSRFYKVSSLGYQSSKAAVNFATITFAKELADTHITVNSVNPGWTATAFGGRDTNQPAPVGMQSVQKGAQQIIKLASDPRNDLNGTFTENEGTLPW</sequence>